<sequence length="426" mass="47937">MTVLFLHLLPQWMMMHAAQAKEMQHHNAAMSIRRMLIIVAFCLQPSSTDAFQSNPALLLRRPPLLLSQHRPAVTLSRCSRQSQCCRNACPDDSALDGGRRIILSRFSFMITTGVVLTNPLIVPPLAFADDEEEDEDAASKATLDKVESLMKDEIDLNADVAREEQDEKKLIEDQRQLIDELEKEIQVIEESDDLSNPKKVEEEADKVKDVTEALIKEEEKLKSETEEVIIKIEAMESEVQSLDGAGMKKTHDGDDEDAIKKKASESFVEKLKESVEQKEDLITRLKRQSERDVDPKTGKFKSMTPSEYKQRVKSTDVDIIQFLKDTVANEQELKNDLNAFEGFLDKEIGPIVRELKKDLMPIVGEAKKDVGPLVGEIESQLRKEVAPAVGDAMQQLKENAKSVVEGELEDLKQGAVDLIGKLRSVF</sequence>
<evidence type="ECO:0000313" key="3">
    <source>
        <dbReference type="EMBL" id="KAL3784211.1"/>
    </source>
</evidence>
<dbReference type="EMBL" id="JALLAZ020000937">
    <property type="protein sequence ID" value="KAL3784211.1"/>
    <property type="molecule type" value="Genomic_DNA"/>
</dbReference>
<dbReference type="AlphaFoldDB" id="A0ABD3P8U1"/>
<gene>
    <name evidence="3" type="ORF">ACHAW5_005263</name>
</gene>
<keyword evidence="1" id="KW-0175">Coiled coil</keyword>
<dbReference type="Proteomes" id="UP001530315">
    <property type="component" value="Unassembled WGS sequence"/>
</dbReference>
<dbReference type="SUPFAM" id="SSF58113">
    <property type="entry name" value="Apolipoprotein A-I"/>
    <property type="match status" value="1"/>
</dbReference>
<proteinExistence type="predicted"/>
<keyword evidence="4" id="KW-1185">Reference proteome</keyword>
<comment type="caution">
    <text evidence="3">The sequence shown here is derived from an EMBL/GenBank/DDBJ whole genome shotgun (WGS) entry which is preliminary data.</text>
</comment>
<evidence type="ECO:0000313" key="4">
    <source>
        <dbReference type="Proteomes" id="UP001530315"/>
    </source>
</evidence>
<feature type="chain" id="PRO_5044746256" description="Plastid lipid-associated protein/fibrillin conserved domain-containing protein" evidence="2">
    <location>
        <begin position="21"/>
        <end position="426"/>
    </location>
</feature>
<evidence type="ECO:0000256" key="1">
    <source>
        <dbReference type="SAM" id="Coils"/>
    </source>
</evidence>
<reference evidence="3 4" key="1">
    <citation type="submission" date="2024-10" db="EMBL/GenBank/DDBJ databases">
        <title>Updated reference genomes for cyclostephanoid diatoms.</title>
        <authorList>
            <person name="Roberts W.R."/>
            <person name="Alverson A.J."/>
        </authorList>
    </citation>
    <scope>NUCLEOTIDE SEQUENCE [LARGE SCALE GENOMIC DNA]</scope>
    <source>
        <strain evidence="3 4">AJA276-08</strain>
    </source>
</reference>
<evidence type="ECO:0000256" key="2">
    <source>
        <dbReference type="SAM" id="SignalP"/>
    </source>
</evidence>
<evidence type="ECO:0008006" key="5">
    <source>
        <dbReference type="Google" id="ProtNLM"/>
    </source>
</evidence>
<organism evidence="3 4">
    <name type="scientific">Stephanodiscus triporus</name>
    <dbReference type="NCBI Taxonomy" id="2934178"/>
    <lineage>
        <taxon>Eukaryota</taxon>
        <taxon>Sar</taxon>
        <taxon>Stramenopiles</taxon>
        <taxon>Ochrophyta</taxon>
        <taxon>Bacillariophyta</taxon>
        <taxon>Coscinodiscophyceae</taxon>
        <taxon>Thalassiosirophycidae</taxon>
        <taxon>Stephanodiscales</taxon>
        <taxon>Stephanodiscaceae</taxon>
        <taxon>Stephanodiscus</taxon>
    </lineage>
</organism>
<protein>
    <recommendedName>
        <fullName evidence="5">Plastid lipid-associated protein/fibrillin conserved domain-containing protein</fullName>
    </recommendedName>
</protein>
<feature type="signal peptide" evidence="2">
    <location>
        <begin position="1"/>
        <end position="20"/>
    </location>
</feature>
<keyword evidence="2" id="KW-0732">Signal</keyword>
<accession>A0ABD3P8U1</accession>
<feature type="coiled-coil region" evidence="1">
    <location>
        <begin position="160"/>
        <end position="238"/>
    </location>
</feature>
<name>A0ABD3P8U1_9STRA</name>